<dbReference type="Proteomes" id="UP000234681">
    <property type="component" value="Chromosome 8"/>
</dbReference>
<evidence type="ECO:0000313" key="4">
    <source>
        <dbReference type="EMBL" id="EDL77713.1"/>
    </source>
</evidence>
<dbReference type="AlphaFoldDB" id="A6I1L4"/>
<organism evidence="4 5">
    <name type="scientific">Rattus norvegicus</name>
    <name type="common">Rat</name>
    <dbReference type="NCBI Taxonomy" id="10116"/>
    <lineage>
        <taxon>Eukaryota</taxon>
        <taxon>Metazoa</taxon>
        <taxon>Chordata</taxon>
        <taxon>Craniata</taxon>
        <taxon>Vertebrata</taxon>
        <taxon>Euteleostomi</taxon>
        <taxon>Mammalia</taxon>
        <taxon>Eutheria</taxon>
        <taxon>Euarchontoglires</taxon>
        <taxon>Glires</taxon>
        <taxon>Rodentia</taxon>
        <taxon>Myomorpha</taxon>
        <taxon>Muroidea</taxon>
        <taxon>Muridae</taxon>
        <taxon>Murinae</taxon>
        <taxon>Rattus</taxon>
    </lineage>
</organism>
<dbReference type="Pfam" id="PF01015">
    <property type="entry name" value="Ribosomal_S3Ae"/>
    <property type="match status" value="1"/>
</dbReference>
<evidence type="ECO:0000256" key="3">
    <source>
        <dbReference type="SAM" id="MobiDB-lite"/>
    </source>
</evidence>
<gene>
    <name evidence="4" type="ORF">rCG_25386</name>
</gene>
<accession>A6I1L4</accession>
<evidence type="ECO:0000313" key="5">
    <source>
        <dbReference type="Proteomes" id="UP000234681"/>
    </source>
</evidence>
<evidence type="ECO:0000256" key="1">
    <source>
        <dbReference type="ARBA" id="ARBA00022980"/>
    </source>
</evidence>
<feature type="compositionally biased region" description="Basic residues" evidence="3">
    <location>
        <begin position="14"/>
        <end position="25"/>
    </location>
</feature>
<keyword evidence="1" id="KW-0689">Ribosomal protein</keyword>
<dbReference type="EMBL" id="CH473954">
    <property type="protein sequence ID" value="EDL77713.1"/>
    <property type="molecule type" value="Genomic_DNA"/>
</dbReference>
<dbReference type="GO" id="GO:0005840">
    <property type="term" value="C:ribosome"/>
    <property type="evidence" value="ECO:0007669"/>
    <property type="project" value="UniProtKB-KW"/>
</dbReference>
<dbReference type="InterPro" id="IPR001593">
    <property type="entry name" value="Ribosomal_eS1"/>
</dbReference>
<feature type="region of interest" description="Disordered" evidence="3">
    <location>
        <begin position="1"/>
        <end position="25"/>
    </location>
</feature>
<reference evidence="4 5" key="1">
    <citation type="submission" date="2005-09" db="EMBL/GenBank/DDBJ databases">
        <authorList>
            <person name="Mural R.J."/>
            <person name="Li P.W."/>
            <person name="Adams M.D."/>
            <person name="Amanatides P.G."/>
            <person name="Baden-Tillson H."/>
            <person name="Barnstead M."/>
            <person name="Chin S.H."/>
            <person name="Dew I."/>
            <person name="Evans C.A."/>
            <person name="Ferriera S."/>
            <person name="Flanigan M."/>
            <person name="Fosler C."/>
            <person name="Glodek A."/>
            <person name="Gu Z."/>
            <person name="Holt R.A."/>
            <person name="Jennings D."/>
            <person name="Kraft C.L."/>
            <person name="Lu F."/>
            <person name="Nguyen T."/>
            <person name="Nusskern D.R."/>
            <person name="Pfannkoch C.M."/>
            <person name="Sitter C."/>
            <person name="Sutton G.G."/>
            <person name="Venter J.C."/>
            <person name="Wang Z."/>
            <person name="Woodage T."/>
            <person name="Zheng X.H."/>
            <person name="Zhong F."/>
        </authorList>
    </citation>
    <scope>NUCLEOTIDE SEQUENCE [LARGE SCALE GENOMIC DNA]</scope>
    <source>
        <strain>BN</strain>
        <strain evidence="5">Sprague-Dawley</strain>
    </source>
</reference>
<dbReference type="GO" id="GO:1990904">
    <property type="term" value="C:ribonucleoprotein complex"/>
    <property type="evidence" value="ECO:0007669"/>
    <property type="project" value="UniProtKB-KW"/>
</dbReference>
<dbReference type="GO" id="GO:0006412">
    <property type="term" value="P:translation"/>
    <property type="evidence" value="ECO:0007669"/>
    <property type="project" value="InterPro"/>
</dbReference>
<name>A6I1L4_RAT</name>
<protein>
    <submittedName>
        <fullName evidence="4">RCG25386</fullName>
    </submittedName>
</protein>
<proteinExistence type="predicted"/>
<evidence type="ECO:0000256" key="2">
    <source>
        <dbReference type="ARBA" id="ARBA00023274"/>
    </source>
</evidence>
<sequence>MAPRAAPWWSTRTGARRKTARRAKKKDRYDVKALTMFNVRNIGKTQVLRKQETKMVSVGLNGLVFEASLASLQNDKVVVRKFKLITEDAHEGKKWSD</sequence>
<keyword evidence="2" id="KW-0687">Ribonucleoprotein</keyword>
<dbReference type="GO" id="GO:0003735">
    <property type="term" value="F:structural constituent of ribosome"/>
    <property type="evidence" value="ECO:0007669"/>
    <property type="project" value="InterPro"/>
</dbReference>